<keyword evidence="5 7" id="KW-0443">Lipid metabolism</keyword>
<dbReference type="EMBL" id="JARBHB010000005">
    <property type="protein sequence ID" value="KAJ8883119.1"/>
    <property type="molecule type" value="Genomic_DNA"/>
</dbReference>
<evidence type="ECO:0000256" key="5">
    <source>
        <dbReference type="ARBA" id="ARBA00023098"/>
    </source>
</evidence>
<dbReference type="PANTHER" id="PTHR12370">
    <property type="entry name" value="PHOSPHOLIPASE B-RELATED"/>
    <property type="match status" value="1"/>
</dbReference>
<comment type="similarity">
    <text evidence="1 7">Belongs to the phospholipase B-like family.</text>
</comment>
<reference evidence="8 9" key="1">
    <citation type="submission" date="2023-02" db="EMBL/GenBank/DDBJ databases">
        <title>LHISI_Scaffold_Assembly.</title>
        <authorList>
            <person name="Stuart O.P."/>
            <person name="Cleave R."/>
            <person name="Magrath M.J.L."/>
            <person name="Mikheyev A.S."/>
        </authorList>
    </citation>
    <scope>NUCLEOTIDE SEQUENCE [LARGE SCALE GENOMIC DNA]</scope>
    <source>
        <strain evidence="8">Daus_M_001</strain>
        <tissue evidence="8">Leg muscle</tissue>
    </source>
</reference>
<evidence type="ECO:0000256" key="1">
    <source>
        <dbReference type="ARBA" id="ARBA00007835"/>
    </source>
</evidence>
<dbReference type="Proteomes" id="UP001159363">
    <property type="component" value="Chromosome 4"/>
</dbReference>
<accession>A0ABQ9HFS9</accession>
<dbReference type="Pfam" id="PF04916">
    <property type="entry name" value="Phospholip_B"/>
    <property type="match status" value="1"/>
</dbReference>
<evidence type="ECO:0000256" key="4">
    <source>
        <dbReference type="ARBA" id="ARBA00022963"/>
    </source>
</evidence>
<comment type="caution">
    <text evidence="8">The sequence shown here is derived from an EMBL/GenBank/DDBJ whole genome shotgun (WGS) entry which is preliminary data.</text>
</comment>
<evidence type="ECO:0000256" key="2">
    <source>
        <dbReference type="ARBA" id="ARBA00022729"/>
    </source>
</evidence>
<evidence type="ECO:0000256" key="3">
    <source>
        <dbReference type="ARBA" id="ARBA00022801"/>
    </source>
</evidence>
<evidence type="ECO:0000256" key="6">
    <source>
        <dbReference type="ARBA" id="ARBA00023180"/>
    </source>
</evidence>
<dbReference type="Gene3D" id="3.60.60.30">
    <property type="match status" value="1"/>
</dbReference>
<keyword evidence="9" id="KW-1185">Reference proteome</keyword>
<keyword evidence="2" id="KW-0732">Signal</keyword>
<comment type="function">
    <text evidence="7">Putative phospholipase.</text>
</comment>
<organism evidence="8 9">
    <name type="scientific">Dryococelus australis</name>
    <dbReference type="NCBI Taxonomy" id="614101"/>
    <lineage>
        <taxon>Eukaryota</taxon>
        <taxon>Metazoa</taxon>
        <taxon>Ecdysozoa</taxon>
        <taxon>Arthropoda</taxon>
        <taxon>Hexapoda</taxon>
        <taxon>Insecta</taxon>
        <taxon>Pterygota</taxon>
        <taxon>Neoptera</taxon>
        <taxon>Polyneoptera</taxon>
        <taxon>Phasmatodea</taxon>
        <taxon>Verophasmatodea</taxon>
        <taxon>Anareolatae</taxon>
        <taxon>Phasmatidae</taxon>
        <taxon>Eurycanthinae</taxon>
        <taxon>Dryococelus</taxon>
    </lineage>
</organism>
<keyword evidence="4 7" id="KW-0442">Lipid degradation</keyword>
<gene>
    <name evidence="8" type="ORF">PR048_014959</name>
</gene>
<dbReference type="InterPro" id="IPR007000">
    <property type="entry name" value="PLipase_B-like"/>
</dbReference>
<sequence length="253" mass="29026">MQVLEFVRTMVANRLAHSGRSWTKTFSLYNSGTYNNQWMVVDYKRFWPDGAVSELKKGLLWVLEQIPGYVEAADKTDVLRQQSYWPSYNSPYFPAVFNLSGLPALVNKYGDWYSYERTPRALIFRRDHAKVSNTTTMLNLMRYNNYLREPLSRCSACQPPHNAENTIACRSDLNPANGSYPFPALGHRSHVATDSKVTSRQLARGLRFVAVSGPPHGQGVPVFRWSSSDFRHTAPHLGQPEYWDFKPVTVKWD</sequence>
<evidence type="ECO:0000313" key="9">
    <source>
        <dbReference type="Proteomes" id="UP001159363"/>
    </source>
</evidence>
<dbReference type="EC" id="3.1.1.-" evidence="7"/>
<dbReference type="PANTHER" id="PTHR12370:SF3">
    <property type="entry name" value="PHOSPHOLIPASE B-LIKE 2-RELATED"/>
    <property type="match status" value="1"/>
</dbReference>
<evidence type="ECO:0000256" key="7">
    <source>
        <dbReference type="RuleBase" id="RU364138"/>
    </source>
</evidence>
<evidence type="ECO:0000313" key="8">
    <source>
        <dbReference type="EMBL" id="KAJ8883119.1"/>
    </source>
</evidence>
<keyword evidence="3 7" id="KW-0378">Hydrolase</keyword>
<proteinExistence type="inferred from homology"/>
<keyword evidence="6" id="KW-0325">Glycoprotein</keyword>
<name>A0ABQ9HFS9_9NEOP</name>
<protein>
    <recommendedName>
        <fullName evidence="7">Phospholipase B-like</fullName>
        <ecNumber evidence="7">3.1.1.-</ecNumber>
    </recommendedName>
</protein>